<organism evidence="2 3">
    <name type="scientific">Rhodococcus aetherivorans</name>
    <dbReference type="NCBI Taxonomy" id="191292"/>
    <lineage>
        <taxon>Bacteria</taxon>
        <taxon>Bacillati</taxon>
        <taxon>Actinomycetota</taxon>
        <taxon>Actinomycetes</taxon>
        <taxon>Mycobacteriales</taxon>
        <taxon>Nocardiaceae</taxon>
        <taxon>Rhodococcus</taxon>
    </lineage>
</organism>
<proteinExistence type="predicted"/>
<feature type="region of interest" description="Disordered" evidence="1">
    <location>
        <begin position="1"/>
        <end position="28"/>
    </location>
</feature>
<accession>A0ABQ0YI26</accession>
<dbReference type="EMBL" id="BLAH01000051">
    <property type="protein sequence ID" value="GES36178.1"/>
    <property type="molecule type" value="Genomic_DNA"/>
</dbReference>
<evidence type="ECO:0000313" key="3">
    <source>
        <dbReference type="Proteomes" id="UP000325466"/>
    </source>
</evidence>
<reference evidence="2 3" key="1">
    <citation type="journal article" date="2018" name="Biodegradation">
        <title>1,4-Dioxane degradation characteristics of Rhodococcus aetherivorans JCM 14343.</title>
        <authorList>
            <person name="Inoue D."/>
            <person name="Tsunoda T."/>
            <person name="Yamamoto N."/>
            <person name="Ike M."/>
            <person name="Sei K."/>
        </authorList>
    </citation>
    <scope>NUCLEOTIDE SEQUENCE [LARGE SCALE GENOMIC DNA]</scope>
    <source>
        <strain evidence="2 3">JCM 14343</strain>
    </source>
</reference>
<name>A0ABQ0YI26_9NOCA</name>
<evidence type="ECO:0000313" key="2">
    <source>
        <dbReference type="EMBL" id="GES36178.1"/>
    </source>
</evidence>
<evidence type="ECO:0000256" key="1">
    <source>
        <dbReference type="SAM" id="MobiDB-lite"/>
    </source>
</evidence>
<sequence length="51" mass="5188">MKDLIGAPSPSGEGAPIPFSGSRHDAPDAIVTYGEQTGTFPASSARLDASR</sequence>
<comment type="caution">
    <text evidence="2">The sequence shown here is derived from an EMBL/GenBank/DDBJ whole genome shotgun (WGS) entry which is preliminary data.</text>
</comment>
<keyword evidence="3" id="KW-1185">Reference proteome</keyword>
<dbReference type="Proteomes" id="UP000325466">
    <property type="component" value="Unassembled WGS sequence"/>
</dbReference>
<gene>
    <name evidence="2" type="ORF">RAJCM14343_1427</name>
</gene>
<protein>
    <submittedName>
        <fullName evidence="2">Uncharacterized protein</fullName>
    </submittedName>
</protein>